<reference evidence="2" key="2">
    <citation type="journal article" date="2022" name="Res Sq">
        <title>Comparative Genomics Reveals Insights into the Divergent Evolution of Astigmatic Mites and Household Pest Adaptations.</title>
        <authorList>
            <person name="Xiong Q."/>
            <person name="Wan A.T.-Y."/>
            <person name="Liu X.-Y."/>
            <person name="Fung C.S.-H."/>
            <person name="Xiao X."/>
            <person name="Malainual N."/>
            <person name="Hou J."/>
            <person name="Wang L."/>
            <person name="Wang M."/>
            <person name="Yang K."/>
            <person name="Cui Y."/>
            <person name="Leung E."/>
            <person name="Nong W."/>
            <person name="Shin S.-K."/>
            <person name="Au S."/>
            <person name="Jeong K.Y."/>
            <person name="Chew F.T."/>
            <person name="Hui J."/>
            <person name="Leung T.F."/>
            <person name="Tungtrongchitr A."/>
            <person name="Zhong N."/>
            <person name="Liu Z."/>
            <person name="Tsui S."/>
        </authorList>
    </citation>
    <scope>NUCLEOTIDE SEQUENCE</scope>
    <source>
        <strain evidence="2">Derf</strain>
        <tissue evidence="2">Whole organism</tissue>
    </source>
</reference>
<evidence type="ECO:0000313" key="2">
    <source>
        <dbReference type="EMBL" id="KAH9527840.1"/>
    </source>
</evidence>
<protein>
    <recommendedName>
        <fullName evidence="1">Methyltransferase domain-containing protein</fullName>
    </recommendedName>
</protein>
<sequence>MDQQLCKLTTVKQFECLDKSASKIRLLDLNRIIEKVIRKQCDQVPCKIVDIDCQTGCTTASLSTAFPSSNVMGIGSDGNMIHYAQSHYKQSGHFIQADVSKSDFGQHLIKHGLSDGEPFADLIIAIHSFRMMDPNIETILANLNSILKPDGILCVTFSFWSDLFRIGNEVFMSDEMSLRISDDSMYKLTKPDWNKEMEKLKQLLDKYRFRMDNNSTVIEMVEQRMEFDTLKRIQDCIRFIYPLTPFVPESKRLRFFSKFFDNVYDHSMSDGWQQEHEIYHLPYQYLSLCTTKYGPGSQ</sequence>
<accession>A0A922IB85</accession>
<comment type="caution">
    <text evidence="2">The sequence shown here is derived from an EMBL/GenBank/DDBJ whole genome shotgun (WGS) entry which is preliminary data.</text>
</comment>
<dbReference type="CDD" id="cd02440">
    <property type="entry name" value="AdoMet_MTases"/>
    <property type="match status" value="1"/>
</dbReference>
<dbReference type="InterPro" id="IPR029063">
    <property type="entry name" value="SAM-dependent_MTases_sf"/>
</dbReference>
<dbReference type="Gene3D" id="3.40.50.150">
    <property type="entry name" value="Vaccinia Virus protein VP39"/>
    <property type="match status" value="1"/>
</dbReference>
<dbReference type="InterPro" id="IPR041698">
    <property type="entry name" value="Methyltransf_25"/>
</dbReference>
<evidence type="ECO:0000259" key="1">
    <source>
        <dbReference type="Pfam" id="PF13649"/>
    </source>
</evidence>
<proteinExistence type="predicted"/>
<dbReference type="Proteomes" id="UP000790347">
    <property type="component" value="Unassembled WGS sequence"/>
</dbReference>
<keyword evidence="3" id="KW-1185">Reference proteome</keyword>
<dbReference type="Pfam" id="PF13649">
    <property type="entry name" value="Methyltransf_25"/>
    <property type="match status" value="1"/>
</dbReference>
<reference evidence="2" key="1">
    <citation type="submission" date="2013-05" db="EMBL/GenBank/DDBJ databases">
        <authorList>
            <person name="Yim A.K.Y."/>
            <person name="Chan T.F."/>
            <person name="Ji K.M."/>
            <person name="Liu X.Y."/>
            <person name="Zhou J.W."/>
            <person name="Li R.Q."/>
            <person name="Yang K.Y."/>
            <person name="Li J."/>
            <person name="Li M."/>
            <person name="Law P.T.W."/>
            <person name="Wu Y.L."/>
            <person name="Cai Z.L."/>
            <person name="Qin H."/>
            <person name="Bao Y."/>
            <person name="Leung R.K.K."/>
            <person name="Ng P.K.S."/>
            <person name="Zou J."/>
            <person name="Zhong X.J."/>
            <person name="Ran P.X."/>
            <person name="Zhong N.S."/>
            <person name="Liu Z.G."/>
            <person name="Tsui S.K.W."/>
        </authorList>
    </citation>
    <scope>NUCLEOTIDE SEQUENCE</scope>
    <source>
        <strain evidence="2">Derf</strain>
        <tissue evidence="2">Whole organism</tissue>
    </source>
</reference>
<evidence type="ECO:0000313" key="3">
    <source>
        <dbReference type="Proteomes" id="UP000790347"/>
    </source>
</evidence>
<dbReference type="SUPFAM" id="SSF53335">
    <property type="entry name" value="S-adenosyl-L-methionine-dependent methyltransferases"/>
    <property type="match status" value="1"/>
</dbReference>
<dbReference type="PANTHER" id="PTHR43591:SF110">
    <property type="entry name" value="RHODANESE DOMAIN-CONTAINING PROTEIN"/>
    <property type="match status" value="1"/>
</dbReference>
<dbReference type="EMBL" id="ASGP02000001">
    <property type="protein sequence ID" value="KAH9527840.1"/>
    <property type="molecule type" value="Genomic_DNA"/>
</dbReference>
<organism evidence="2 3">
    <name type="scientific">Dermatophagoides farinae</name>
    <name type="common">American house dust mite</name>
    <dbReference type="NCBI Taxonomy" id="6954"/>
    <lineage>
        <taxon>Eukaryota</taxon>
        <taxon>Metazoa</taxon>
        <taxon>Ecdysozoa</taxon>
        <taxon>Arthropoda</taxon>
        <taxon>Chelicerata</taxon>
        <taxon>Arachnida</taxon>
        <taxon>Acari</taxon>
        <taxon>Acariformes</taxon>
        <taxon>Sarcoptiformes</taxon>
        <taxon>Astigmata</taxon>
        <taxon>Psoroptidia</taxon>
        <taxon>Analgoidea</taxon>
        <taxon>Pyroglyphidae</taxon>
        <taxon>Dermatophagoidinae</taxon>
        <taxon>Dermatophagoides</taxon>
    </lineage>
</organism>
<dbReference type="AlphaFoldDB" id="A0A922IB85"/>
<feature type="domain" description="Methyltransferase" evidence="1">
    <location>
        <begin position="48"/>
        <end position="151"/>
    </location>
</feature>
<dbReference type="PANTHER" id="PTHR43591">
    <property type="entry name" value="METHYLTRANSFERASE"/>
    <property type="match status" value="1"/>
</dbReference>
<name>A0A922IB85_DERFA</name>
<gene>
    <name evidence="2" type="ORF">DERF_001833</name>
</gene>